<evidence type="ECO:0000256" key="6">
    <source>
        <dbReference type="ARBA" id="ARBA00023015"/>
    </source>
</evidence>
<keyword evidence="6" id="KW-0805">Transcription regulation</keyword>
<evidence type="ECO:0000313" key="14">
    <source>
        <dbReference type="Proteomes" id="UP000606786"/>
    </source>
</evidence>
<keyword evidence="9" id="KW-0539">Nucleus</keyword>
<dbReference type="Gene3D" id="3.30.160.60">
    <property type="entry name" value="Classic Zinc Finger"/>
    <property type="match status" value="2"/>
</dbReference>
<feature type="compositionally biased region" description="Basic and acidic residues" evidence="11">
    <location>
        <begin position="66"/>
        <end position="75"/>
    </location>
</feature>
<dbReference type="GO" id="GO:0010468">
    <property type="term" value="P:regulation of gene expression"/>
    <property type="evidence" value="ECO:0007669"/>
    <property type="project" value="TreeGrafter"/>
</dbReference>
<evidence type="ECO:0000256" key="10">
    <source>
        <dbReference type="PROSITE-ProRule" id="PRU00042"/>
    </source>
</evidence>
<comment type="subcellular location">
    <subcellularLocation>
        <location evidence="1">Nucleus</location>
    </subcellularLocation>
</comment>
<keyword evidence="8" id="KW-0804">Transcription</keyword>
<feature type="domain" description="C2H2-type" evidence="12">
    <location>
        <begin position="281"/>
        <end position="303"/>
    </location>
</feature>
<evidence type="ECO:0000256" key="1">
    <source>
        <dbReference type="ARBA" id="ARBA00004123"/>
    </source>
</evidence>
<dbReference type="PROSITE" id="PS00028">
    <property type="entry name" value="ZINC_FINGER_C2H2_1"/>
    <property type="match status" value="3"/>
</dbReference>
<feature type="domain" description="C2H2-type" evidence="12">
    <location>
        <begin position="309"/>
        <end position="336"/>
    </location>
</feature>
<gene>
    <name evidence="13" type="ORF">CCAP1982_LOCUS9272</name>
</gene>
<evidence type="ECO:0000256" key="4">
    <source>
        <dbReference type="ARBA" id="ARBA00022771"/>
    </source>
</evidence>
<dbReference type="Proteomes" id="UP000606786">
    <property type="component" value="Unassembled WGS sequence"/>
</dbReference>
<comment type="caution">
    <text evidence="13">The sequence shown here is derived from an EMBL/GenBank/DDBJ whole genome shotgun (WGS) entry which is preliminary data.</text>
</comment>
<evidence type="ECO:0000256" key="8">
    <source>
        <dbReference type="ARBA" id="ARBA00023163"/>
    </source>
</evidence>
<evidence type="ECO:0000256" key="2">
    <source>
        <dbReference type="ARBA" id="ARBA00022723"/>
    </source>
</evidence>
<evidence type="ECO:0000256" key="9">
    <source>
        <dbReference type="ARBA" id="ARBA00023242"/>
    </source>
</evidence>
<dbReference type="PANTHER" id="PTHR16515:SF49">
    <property type="entry name" value="GASTRULA ZINC FINGER PROTEIN XLCGF49.1-LIKE-RELATED"/>
    <property type="match status" value="1"/>
</dbReference>
<keyword evidence="4 10" id="KW-0863">Zinc-finger</keyword>
<evidence type="ECO:0000313" key="13">
    <source>
        <dbReference type="EMBL" id="CAD7000797.1"/>
    </source>
</evidence>
<dbReference type="AlphaFoldDB" id="A0A811USQ7"/>
<dbReference type="GO" id="GO:0005634">
    <property type="term" value="C:nucleus"/>
    <property type="evidence" value="ECO:0007669"/>
    <property type="project" value="UniProtKB-SubCell"/>
</dbReference>
<reference evidence="13" key="1">
    <citation type="submission" date="2020-11" db="EMBL/GenBank/DDBJ databases">
        <authorList>
            <person name="Whitehead M."/>
        </authorList>
    </citation>
    <scope>NUCLEOTIDE SEQUENCE</scope>
    <source>
        <strain evidence="13">EGII</strain>
    </source>
</reference>
<dbReference type="OrthoDB" id="1095242at2759"/>
<protein>
    <submittedName>
        <fullName evidence="13">(Mediterranean fruit fly) hypothetical protein</fullName>
    </submittedName>
</protein>
<evidence type="ECO:0000256" key="7">
    <source>
        <dbReference type="ARBA" id="ARBA00023125"/>
    </source>
</evidence>
<dbReference type="FunFam" id="3.30.160.60:FF:000100">
    <property type="entry name" value="Zinc finger 45-like"/>
    <property type="match status" value="1"/>
</dbReference>
<feature type="region of interest" description="Disordered" evidence="11">
    <location>
        <begin position="62"/>
        <end position="81"/>
    </location>
</feature>
<feature type="compositionally biased region" description="Polar residues" evidence="11">
    <location>
        <begin position="135"/>
        <end position="146"/>
    </location>
</feature>
<evidence type="ECO:0000256" key="11">
    <source>
        <dbReference type="SAM" id="MobiDB-lite"/>
    </source>
</evidence>
<name>A0A811USQ7_CERCA</name>
<feature type="compositionally biased region" description="Acidic residues" evidence="11">
    <location>
        <begin position="96"/>
        <end position="113"/>
    </location>
</feature>
<dbReference type="SMART" id="SM00355">
    <property type="entry name" value="ZnF_C2H2"/>
    <property type="match status" value="4"/>
</dbReference>
<dbReference type="GO" id="GO:0003677">
    <property type="term" value="F:DNA binding"/>
    <property type="evidence" value="ECO:0007669"/>
    <property type="project" value="UniProtKB-KW"/>
</dbReference>
<keyword evidence="14" id="KW-1185">Reference proteome</keyword>
<dbReference type="EMBL" id="CAJHJT010000023">
    <property type="protein sequence ID" value="CAD7000797.1"/>
    <property type="molecule type" value="Genomic_DNA"/>
</dbReference>
<dbReference type="InterPro" id="IPR013087">
    <property type="entry name" value="Znf_C2H2_type"/>
</dbReference>
<dbReference type="InterPro" id="IPR036236">
    <property type="entry name" value="Znf_C2H2_sf"/>
</dbReference>
<evidence type="ECO:0000256" key="3">
    <source>
        <dbReference type="ARBA" id="ARBA00022737"/>
    </source>
</evidence>
<accession>A0A811USQ7</accession>
<keyword evidence="7" id="KW-0238">DNA-binding</keyword>
<proteinExistence type="predicted"/>
<keyword evidence="5" id="KW-0862">Zinc</keyword>
<keyword evidence="3" id="KW-0677">Repeat</keyword>
<feature type="compositionally biased region" description="Low complexity" evidence="11">
    <location>
        <begin position="114"/>
        <end position="134"/>
    </location>
</feature>
<feature type="domain" description="C2H2-type" evidence="12">
    <location>
        <begin position="205"/>
        <end position="246"/>
    </location>
</feature>
<evidence type="ECO:0000259" key="12">
    <source>
        <dbReference type="PROSITE" id="PS50157"/>
    </source>
</evidence>
<dbReference type="SUPFAM" id="SSF57667">
    <property type="entry name" value="beta-beta-alpha zinc fingers"/>
    <property type="match status" value="3"/>
</dbReference>
<feature type="region of interest" description="Disordered" evidence="11">
    <location>
        <begin position="91"/>
        <end position="154"/>
    </location>
</feature>
<dbReference type="InterPro" id="IPR050331">
    <property type="entry name" value="Zinc_finger"/>
</dbReference>
<dbReference type="PANTHER" id="PTHR16515">
    <property type="entry name" value="PR DOMAIN ZINC FINGER PROTEIN"/>
    <property type="match status" value="1"/>
</dbReference>
<sequence>MDLPLIITPIIPALKDLSVSAIPSTNTDQFPPPPDLTFHCMCCPAFFVNPYILYRHMNSQHPQPLESKEEDKSASEDDDQDYSWVLEPVCGIVDMGGDDDDDSDSDSDSDDDTSSNSFQSSSDSSSTAASNSNSPTINPQSNNCNSQDEKENTRMTTAADVDNAMQTPPVHRNNVPVVYKPGRGRRYAAQNAQLSALTSGEHKCFQCSYCGASFQNAGDLSKHSEKTFTHIGSLNTHIRIHSGKKPCKYELCPKAFMQSSSLLYSSSLVLHLKSHDDAEIFNCPECDKSFKQEGLLEKHLQMHPQQLVHQCSICREAFRTSSEQVQHIKFHMGDKLHLFNL</sequence>
<dbReference type="GO" id="GO:0008270">
    <property type="term" value="F:zinc ion binding"/>
    <property type="evidence" value="ECO:0007669"/>
    <property type="project" value="UniProtKB-KW"/>
</dbReference>
<dbReference type="Pfam" id="PF00096">
    <property type="entry name" value="zf-C2H2"/>
    <property type="match status" value="2"/>
</dbReference>
<dbReference type="PROSITE" id="PS50157">
    <property type="entry name" value="ZINC_FINGER_C2H2_2"/>
    <property type="match status" value="3"/>
</dbReference>
<organism evidence="13 14">
    <name type="scientific">Ceratitis capitata</name>
    <name type="common">Mediterranean fruit fly</name>
    <name type="synonym">Tephritis capitata</name>
    <dbReference type="NCBI Taxonomy" id="7213"/>
    <lineage>
        <taxon>Eukaryota</taxon>
        <taxon>Metazoa</taxon>
        <taxon>Ecdysozoa</taxon>
        <taxon>Arthropoda</taxon>
        <taxon>Hexapoda</taxon>
        <taxon>Insecta</taxon>
        <taxon>Pterygota</taxon>
        <taxon>Neoptera</taxon>
        <taxon>Endopterygota</taxon>
        <taxon>Diptera</taxon>
        <taxon>Brachycera</taxon>
        <taxon>Muscomorpha</taxon>
        <taxon>Tephritoidea</taxon>
        <taxon>Tephritidae</taxon>
        <taxon>Ceratitis</taxon>
        <taxon>Ceratitis</taxon>
    </lineage>
</organism>
<evidence type="ECO:0000256" key="5">
    <source>
        <dbReference type="ARBA" id="ARBA00022833"/>
    </source>
</evidence>
<keyword evidence="2" id="KW-0479">Metal-binding</keyword>